<feature type="transmembrane region" description="Helical" evidence="1">
    <location>
        <begin position="313"/>
        <end position="332"/>
    </location>
</feature>
<keyword evidence="1" id="KW-0472">Membrane</keyword>
<feature type="transmembrane region" description="Helical" evidence="1">
    <location>
        <begin position="339"/>
        <end position="358"/>
    </location>
</feature>
<dbReference type="Pfam" id="PF19053">
    <property type="entry name" value="EccD"/>
    <property type="match status" value="1"/>
</dbReference>
<feature type="transmembrane region" description="Helical" evidence="1">
    <location>
        <begin position="235"/>
        <end position="264"/>
    </location>
</feature>
<dbReference type="InterPro" id="IPR044049">
    <property type="entry name" value="EccD_transm"/>
</dbReference>
<dbReference type="Proteomes" id="UP001244427">
    <property type="component" value="Unassembled WGS sequence"/>
</dbReference>
<feature type="transmembrane region" description="Helical" evidence="1">
    <location>
        <begin position="364"/>
        <end position="382"/>
    </location>
</feature>
<evidence type="ECO:0000313" key="4">
    <source>
        <dbReference type="Proteomes" id="UP001244427"/>
    </source>
</evidence>
<feature type="transmembrane region" description="Helical" evidence="1">
    <location>
        <begin position="187"/>
        <end position="204"/>
    </location>
</feature>
<evidence type="ECO:0000259" key="2">
    <source>
        <dbReference type="Pfam" id="PF19053"/>
    </source>
</evidence>
<feature type="transmembrane region" description="Helical" evidence="1">
    <location>
        <begin position="209"/>
        <end position="229"/>
    </location>
</feature>
<evidence type="ECO:0000313" key="3">
    <source>
        <dbReference type="EMBL" id="MDQ0648633.1"/>
    </source>
</evidence>
<feature type="transmembrane region" description="Helical" evidence="1">
    <location>
        <begin position="285"/>
        <end position="307"/>
    </location>
</feature>
<proteinExistence type="predicted"/>
<feature type="transmembrane region" description="Helical" evidence="1">
    <location>
        <begin position="135"/>
        <end position="153"/>
    </location>
</feature>
<dbReference type="EMBL" id="JAUSXV010000001">
    <property type="protein sequence ID" value="MDQ0648633.1"/>
    <property type="molecule type" value="Genomic_DNA"/>
</dbReference>
<evidence type="ECO:0000256" key="1">
    <source>
        <dbReference type="SAM" id="Phobius"/>
    </source>
</evidence>
<organism evidence="3 4">
    <name type="scientific">Microbacterium natoriense</name>
    <dbReference type="NCBI Taxonomy" id="284570"/>
    <lineage>
        <taxon>Bacteria</taxon>
        <taxon>Bacillati</taxon>
        <taxon>Actinomycetota</taxon>
        <taxon>Actinomycetes</taxon>
        <taxon>Micrococcales</taxon>
        <taxon>Microbacteriaceae</taxon>
        <taxon>Microbacterium</taxon>
    </lineage>
</organism>
<feature type="domain" description="EccD-like transmembrane" evidence="2">
    <location>
        <begin position="112"/>
        <end position="423"/>
    </location>
</feature>
<dbReference type="AlphaFoldDB" id="A0AAW8EZ81"/>
<keyword evidence="1" id="KW-0812">Transmembrane</keyword>
<keyword evidence="1" id="KW-1133">Transmembrane helix</keyword>
<dbReference type="RefSeq" id="WP_307297485.1">
    <property type="nucleotide sequence ID" value="NZ_JAUSXV010000001.1"/>
</dbReference>
<feature type="transmembrane region" description="Helical" evidence="1">
    <location>
        <begin position="402"/>
        <end position="421"/>
    </location>
</feature>
<dbReference type="InterPro" id="IPR024962">
    <property type="entry name" value="YukD-like"/>
</dbReference>
<feature type="transmembrane region" description="Helical" evidence="1">
    <location>
        <begin position="160"/>
        <end position="181"/>
    </location>
</feature>
<keyword evidence="4" id="KW-1185">Reference proteome</keyword>
<dbReference type="Pfam" id="PF08817">
    <property type="entry name" value="YukD"/>
    <property type="match status" value="1"/>
</dbReference>
<comment type="caution">
    <text evidence="3">The sequence shown here is derived from an EMBL/GenBank/DDBJ whole genome shotgun (WGS) entry which is preliminary data.</text>
</comment>
<dbReference type="Gene3D" id="3.10.20.90">
    <property type="entry name" value="Phosphatidylinositol 3-kinase Catalytic Subunit, Chain A, domain 1"/>
    <property type="match status" value="1"/>
</dbReference>
<protein>
    <recommendedName>
        <fullName evidence="2">EccD-like transmembrane domain-containing protein</fullName>
    </recommendedName>
</protein>
<sequence length="425" mass="43490">MTEFTRVTVIGASRRATLVLPSDEPVSTLLPDIAELLAELPPPNGHVLVSTLGDEFPATASLSEHGVANGAVFRLISASLAPAPPEVTDVIDAVADAQDESWYAWNSTHRTVATGVALGALTLIVTQGLPEMSWLPLSLFLLFTTVAAVLGWSVSPRFGLLAAAPALGATPLTTIGIVSAVPLLEPVVWPIAMALGWVAVAVAGSKRAVLGGAVGVLLAAVTVVASVLGASPAGVAAVIAICTAALLGALPSIALALSGVTLLDDRGLAGESVRRITVSARVTDAYGMFTWAIAATSGYSAFALAVLLSSNDVFALSLGAALLAIVGLRTRVMPMAVQAWMLWGAVISGVLVAALLTRSWSADVLALLGVGGAGLIVLLGTIRPRPHTRVRLRRFGDFLEALAALTMLPLTLGVFGVYPLLLGVF</sequence>
<gene>
    <name evidence="3" type="ORF">QFZ53_002829</name>
</gene>
<name>A0AAW8EZ81_9MICO</name>
<accession>A0AAW8EZ81</accession>
<reference evidence="3 4" key="1">
    <citation type="submission" date="2023-07" db="EMBL/GenBank/DDBJ databases">
        <title>Comparative genomics of wheat-associated soil bacteria to identify genetic determinants of phenazine resistance.</title>
        <authorList>
            <person name="Mouncey N."/>
        </authorList>
    </citation>
    <scope>NUCLEOTIDE SEQUENCE [LARGE SCALE GENOMIC DNA]</scope>
    <source>
        <strain evidence="3 4">W4I9-1</strain>
    </source>
</reference>
<feature type="transmembrane region" description="Helical" evidence="1">
    <location>
        <begin position="111"/>
        <end position="129"/>
    </location>
</feature>